<evidence type="ECO:0000256" key="3">
    <source>
        <dbReference type="SAM" id="MobiDB-lite"/>
    </source>
</evidence>
<accession>A0A843VMJ6</accession>
<evidence type="ECO:0000256" key="1">
    <source>
        <dbReference type="ARBA" id="ARBA00005953"/>
    </source>
</evidence>
<dbReference type="PANTHER" id="PTHR31793:SF27">
    <property type="entry name" value="NOVEL THIOESTERASE SUPERFAMILY DOMAIN AND SAPOSIN A-TYPE DOMAIN CONTAINING PROTEIN (0610012H03RIK)"/>
    <property type="match status" value="1"/>
</dbReference>
<protein>
    <recommendedName>
        <fullName evidence="6">Thioesterase domain-containing protein</fullName>
    </recommendedName>
</protein>
<organism evidence="4 5">
    <name type="scientific">Colocasia esculenta</name>
    <name type="common">Wild taro</name>
    <name type="synonym">Arum esculentum</name>
    <dbReference type="NCBI Taxonomy" id="4460"/>
    <lineage>
        <taxon>Eukaryota</taxon>
        <taxon>Viridiplantae</taxon>
        <taxon>Streptophyta</taxon>
        <taxon>Embryophyta</taxon>
        <taxon>Tracheophyta</taxon>
        <taxon>Spermatophyta</taxon>
        <taxon>Magnoliopsida</taxon>
        <taxon>Liliopsida</taxon>
        <taxon>Araceae</taxon>
        <taxon>Aroideae</taxon>
        <taxon>Colocasieae</taxon>
        <taxon>Colocasia</taxon>
    </lineage>
</organism>
<dbReference type="InterPro" id="IPR050563">
    <property type="entry name" value="4-hydroxybenzoyl-CoA_TE"/>
</dbReference>
<dbReference type="PANTHER" id="PTHR31793">
    <property type="entry name" value="4-HYDROXYBENZOYL-COA THIOESTERASE FAMILY MEMBER"/>
    <property type="match status" value="1"/>
</dbReference>
<comment type="caution">
    <text evidence="4">The sequence shown here is derived from an EMBL/GenBank/DDBJ whole genome shotgun (WGS) entry which is preliminary data.</text>
</comment>
<feature type="region of interest" description="Disordered" evidence="3">
    <location>
        <begin position="37"/>
        <end position="57"/>
    </location>
</feature>
<name>A0A843VMJ6_COLES</name>
<dbReference type="GO" id="GO:0016297">
    <property type="term" value="F:fatty acyl-[ACP] hydrolase activity"/>
    <property type="evidence" value="ECO:0007669"/>
    <property type="project" value="TreeGrafter"/>
</dbReference>
<dbReference type="SUPFAM" id="SSF54637">
    <property type="entry name" value="Thioesterase/thiol ester dehydrase-isomerase"/>
    <property type="match status" value="1"/>
</dbReference>
<dbReference type="AlphaFoldDB" id="A0A843VMJ6"/>
<keyword evidence="2" id="KW-0378">Hydrolase</keyword>
<proteinExistence type="inferred from homology"/>
<gene>
    <name evidence="4" type="ORF">Taro_028236</name>
</gene>
<sequence>MILGLELEEHFIGLLESLLPTRSSSFGLLSTSKRAPDSIKVGHEGPLPSPRSSKPIRDTASTAEHTMAMQLHHQVPAARLPTTFAICRWRRRVPVVGLPNVRVGILWRGHLATHRVGRPRSSLAAALPDLSGGKGMSDFLEVELKVRDYELDQYGVVNNAVYASYCQHGRHEFLDRIGLKADAVARTGESLAVSELSLKFVSPLRVQSECKAEQGTPPFFTELGFCLNCLEVDRPM</sequence>
<dbReference type="CDD" id="cd00586">
    <property type="entry name" value="4HBT"/>
    <property type="match status" value="1"/>
</dbReference>
<evidence type="ECO:0000256" key="2">
    <source>
        <dbReference type="ARBA" id="ARBA00022801"/>
    </source>
</evidence>
<dbReference type="InterPro" id="IPR029069">
    <property type="entry name" value="HotDog_dom_sf"/>
</dbReference>
<dbReference type="Pfam" id="PF13279">
    <property type="entry name" value="4HBT_2"/>
    <property type="match status" value="1"/>
</dbReference>
<dbReference type="Proteomes" id="UP000652761">
    <property type="component" value="Unassembled WGS sequence"/>
</dbReference>
<comment type="similarity">
    <text evidence="1">Belongs to the 4-hydroxybenzoyl-CoA thioesterase family.</text>
</comment>
<evidence type="ECO:0000313" key="4">
    <source>
        <dbReference type="EMBL" id="MQL95567.1"/>
    </source>
</evidence>
<reference evidence="4" key="1">
    <citation type="submission" date="2017-07" db="EMBL/GenBank/DDBJ databases">
        <title>Taro Niue Genome Assembly and Annotation.</title>
        <authorList>
            <person name="Atibalentja N."/>
            <person name="Keating K."/>
            <person name="Fields C.J."/>
        </authorList>
    </citation>
    <scope>NUCLEOTIDE SEQUENCE</scope>
    <source>
        <strain evidence="4">Niue_2</strain>
        <tissue evidence="4">Leaf</tissue>
    </source>
</reference>
<evidence type="ECO:0008006" key="6">
    <source>
        <dbReference type="Google" id="ProtNLM"/>
    </source>
</evidence>
<evidence type="ECO:0000313" key="5">
    <source>
        <dbReference type="Proteomes" id="UP000652761"/>
    </source>
</evidence>
<dbReference type="GO" id="GO:0009507">
    <property type="term" value="C:chloroplast"/>
    <property type="evidence" value="ECO:0007669"/>
    <property type="project" value="TreeGrafter"/>
</dbReference>
<dbReference type="EMBL" id="NMUH01001805">
    <property type="protein sequence ID" value="MQL95567.1"/>
    <property type="molecule type" value="Genomic_DNA"/>
</dbReference>
<dbReference type="OrthoDB" id="588330at2759"/>
<dbReference type="Gene3D" id="3.10.129.10">
    <property type="entry name" value="Hotdog Thioesterase"/>
    <property type="match status" value="1"/>
</dbReference>
<keyword evidence="5" id="KW-1185">Reference proteome</keyword>